<dbReference type="SMART" id="SM00409">
    <property type="entry name" value="IG"/>
    <property type="match status" value="1"/>
</dbReference>
<protein>
    <recommendedName>
        <fullName evidence="7">Microfibril-associated glycoprotein 3</fullName>
    </recommendedName>
</protein>
<dbReference type="PANTHER" id="PTHR14340">
    <property type="entry name" value="MICROFIBRIL-ASSOCIATED GLYCOPROTEIN 3"/>
    <property type="match status" value="1"/>
</dbReference>
<evidence type="ECO:0000256" key="1">
    <source>
        <dbReference type="ARBA" id="ARBA00004251"/>
    </source>
</evidence>
<dbReference type="Gene3D" id="2.60.40.10">
    <property type="entry name" value="Immunoglobulins"/>
    <property type="match status" value="1"/>
</dbReference>
<evidence type="ECO:0000256" key="8">
    <source>
        <dbReference type="SAM" id="MobiDB-lite"/>
    </source>
</evidence>
<evidence type="ECO:0000256" key="2">
    <source>
        <dbReference type="ARBA" id="ARBA00022475"/>
    </source>
</evidence>
<evidence type="ECO:0000313" key="12">
    <source>
        <dbReference type="Proteomes" id="UP000694546"/>
    </source>
</evidence>
<reference evidence="11" key="2">
    <citation type="submission" date="2025-09" db="UniProtKB">
        <authorList>
            <consortium name="Ensembl"/>
        </authorList>
    </citation>
    <scope>IDENTIFICATION</scope>
</reference>
<evidence type="ECO:0000256" key="4">
    <source>
        <dbReference type="ARBA" id="ARBA00023180"/>
    </source>
</evidence>
<comment type="function">
    <text evidence="6">Component of the elastin-associated microfibrils.</text>
</comment>
<keyword evidence="12" id="KW-1185">Reference proteome</keyword>
<dbReference type="InterPro" id="IPR003598">
    <property type="entry name" value="Ig_sub2"/>
</dbReference>
<dbReference type="GeneTree" id="ENSGT00390000011576"/>
<keyword evidence="9" id="KW-0732">Signal</keyword>
<evidence type="ECO:0000259" key="10">
    <source>
        <dbReference type="PROSITE" id="PS50835"/>
    </source>
</evidence>
<evidence type="ECO:0000256" key="6">
    <source>
        <dbReference type="ARBA" id="ARBA00049640"/>
    </source>
</evidence>
<evidence type="ECO:0000256" key="9">
    <source>
        <dbReference type="SAM" id="SignalP"/>
    </source>
</evidence>
<keyword evidence="2" id="KW-1003">Cell membrane</keyword>
<keyword evidence="4" id="KW-0325">Glycoprotein</keyword>
<dbReference type="RefSeq" id="XP_030217841.1">
    <property type="nucleotide sequence ID" value="XM_030361981.1"/>
</dbReference>
<dbReference type="GeneID" id="115547617"/>
<dbReference type="InterPro" id="IPR013783">
    <property type="entry name" value="Ig-like_fold"/>
</dbReference>
<dbReference type="InterPro" id="IPR007110">
    <property type="entry name" value="Ig-like_dom"/>
</dbReference>
<gene>
    <name evidence="11" type="primary">MFAP3</name>
</gene>
<feature type="signal peptide" evidence="9">
    <location>
        <begin position="1"/>
        <end position="23"/>
    </location>
</feature>
<dbReference type="Proteomes" id="UP000694546">
    <property type="component" value="Chromosome 7"/>
</dbReference>
<feature type="chain" id="PRO_5034017764" description="Microfibril-associated glycoprotein 3" evidence="9">
    <location>
        <begin position="24"/>
        <end position="416"/>
    </location>
</feature>
<dbReference type="GO" id="GO:0005886">
    <property type="term" value="C:plasma membrane"/>
    <property type="evidence" value="ECO:0007669"/>
    <property type="project" value="UniProtKB-SubCell"/>
</dbReference>
<dbReference type="AlphaFoldDB" id="A0A8C5C1Q3"/>
<keyword evidence="3" id="KW-0472">Membrane</keyword>
<name>A0A8C5C1Q3_GADMO</name>
<evidence type="ECO:0000256" key="7">
    <source>
        <dbReference type="ARBA" id="ARBA00049731"/>
    </source>
</evidence>
<dbReference type="InterPro" id="IPR003599">
    <property type="entry name" value="Ig_sub"/>
</dbReference>
<dbReference type="PANTHER" id="PTHR14340:SF4">
    <property type="entry name" value="MICROFIBRIL-ASSOCIATED GLYCOPROTEIN 3"/>
    <property type="match status" value="1"/>
</dbReference>
<feature type="domain" description="Ig-like" evidence="10">
    <location>
        <begin position="49"/>
        <end position="136"/>
    </location>
</feature>
<organism evidence="11 12">
    <name type="scientific">Gadus morhua</name>
    <name type="common">Atlantic cod</name>
    <dbReference type="NCBI Taxonomy" id="8049"/>
    <lineage>
        <taxon>Eukaryota</taxon>
        <taxon>Metazoa</taxon>
        <taxon>Chordata</taxon>
        <taxon>Craniata</taxon>
        <taxon>Vertebrata</taxon>
        <taxon>Euteleostomi</taxon>
        <taxon>Actinopterygii</taxon>
        <taxon>Neopterygii</taxon>
        <taxon>Teleostei</taxon>
        <taxon>Neoteleostei</taxon>
        <taxon>Acanthomorphata</taxon>
        <taxon>Zeiogadaria</taxon>
        <taxon>Gadariae</taxon>
        <taxon>Gadiformes</taxon>
        <taxon>Gadoidei</taxon>
        <taxon>Gadidae</taxon>
        <taxon>Gadus</taxon>
    </lineage>
</organism>
<keyword evidence="5" id="KW-0393">Immunoglobulin domain</keyword>
<sequence>MNPRRPDLFLLLLLGTFLGAAVTQTSAEGAQNRTAAQDAVLKARRDGAPFNGEVVVVKEGSDALIECNVTGVYDDFHWYNPKGLLLEEEGGAEVRWRVEANGTLNITDVYFSDRGRYTCLALRGEDAVDVHTYTVTVRVAYTSGGLGLFYVGVCLVTFALTMVFNVTRLCQVCTHLKETEAAINDFFHSEGLEKLQKAFEVAKRIPIITSAKTAELAKVTQFKTAELAKMTQSKTLELVRHIEELARSIPLPPLITQCRYPTEEEGRAARVSTQEASQSLLPQPIEVVVSINEASQSLLTDPEEVAASLEEASQSLLTDPEEVAASLEEASQSLLTEPGEVAASMKGASQSLLTEPGEVAASMKGASQSLLTEPGEVAVLAGAGESDGGSFDVKVSIHLDSPGGAEPENQEGSETA</sequence>
<dbReference type="SMART" id="SM00408">
    <property type="entry name" value="IGc2"/>
    <property type="match status" value="1"/>
</dbReference>
<dbReference type="PROSITE" id="PS50835">
    <property type="entry name" value="IG_LIKE"/>
    <property type="match status" value="1"/>
</dbReference>
<dbReference type="Ensembl" id="ENSGMOT00000074164.1">
    <property type="protein sequence ID" value="ENSGMOP00000055345.1"/>
    <property type="gene ID" value="ENSGMOG00000031378.1"/>
</dbReference>
<evidence type="ECO:0000256" key="5">
    <source>
        <dbReference type="ARBA" id="ARBA00023319"/>
    </source>
</evidence>
<evidence type="ECO:0000313" key="11">
    <source>
        <dbReference type="Ensembl" id="ENSGMOP00000055345.1"/>
    </source>
</evidence>
<comment type="subcellular location">
    <subcellularLocation>
        <location evidence="1">Cell membrane</location>
        <topology evidence="1">Single-pass type I membrane protein</topology>
    </subcellularLocation>
</comment>
<evidence type="ECO:0000256" key="3">
    <source>
        <dbReference type="ARBA" id="ARBA00023136"/>
    </source>
</evidence>
<feature type="region of interest" description="Disordered" evidence="8">
    <location>
        <begin position="391"/>
        <end position="416"/>
    </location>
</feature>
<accession>A0A8C5C1Q3</accession>
<proteinExistence type="predicted"/>
<dbReference type="InterPro" id="IPR036179">
    <property type="entry name" value="Ig-like_dom_sf"/>
</dbReference>
<dbReference type="SUPFAM" id="SSF48726">
    <property type="entry name" value="Immunoglobulin"/>
    <property type="match status" value="1"/>
</dbReference>
<dbReference type="Pfam" id="PF13927">
    <property type="entry name" value="Ig_3"/>
    <property type="match status" value="1"/>
</dbReference>
<reference evidence="11" key="1">
    <citation type="submission" date="2025-08" db="UniProtKB">
        <authorList>
            <consortium name="Ensembl"/>
        </authorList>
    </citation>
    <scope>IDENTIFICATION</scope>
</reference>